<feature type="domain" description="Follistatin-like" evidence="5">
    <location>
        <begin position="2689"/>
        <end position="2711"/>
    </location>
</feature>
<feature type="domain" description="Follistatin-like" evidence="5">
    <location>
        <begin position="2530"/>
        <end position="2553"/>
    </location>
</feature>
<feature type="domain" description="Follistatin-like" evidence="5">
    <location>
        <begin position="3912"/>
        <end position="3934"/>
    </location>
</feature>
<feature type="domain" description="Follistatin-like" evidence="5">
    <location>
        <begin position="2249"/>
        <end position="2271"/>
    </location>
</feature>
<feature type="domain" description="Follistatin-like" evidence="5">
    <location>
        <begin position="3776"/>
        <end position="3798"/>
    </location>
</feature>
<dbReference type="Pfam" id="PF01826">
    <property type="entry name" value="TIL"/>
    <property type="match status" value="7"/>
</dbReference>
<evidence type="ECO:0000313" key="6">
    <source>
        <dbReference type="EMBL" id="CAD6191693.1"/>
    </source>
</evidence>
<feature type="domain" description="Follistatin-like" evidence="5">
    <location>
        <begin position="3385"/>
        <end position="3407"/>
    </location>
</feature>
<feature type="domain" description="EGF-like" evidence="4">
    <location>
        <begin position="4325"/>
        <end position="4357"/>
    </location>
</feature>
<feature type="domain" description="Follistatin-like" evidence="5">
    <location>
        <begin position="3597"/>
        <end position="3619"/>
    </location>
</feature>
<feature type="domain" description="Follistatin-like" evidence="5">
    <location>
        <begin position="1183"/>
        <end position="1205"/>
    </location>
</feature>
<dbReference type="SMART" id="SM00181">
    <property type="entry name" value="EGF"/>
    <property type="match status" value="13"/>
</dbReference>
<feature type="domain" description="Follistatin-like" evidence="5">
    <location>
        <begin position="4685"/>
        <end position="4707"/>
    </location>
</feature>
<evidence type="ECO:0000259" key="5">
    <source>
        <dbReference type="SMART" id="SM00274"/>
    </source>
</evidence>
<feature type="domain" description="Follistatin-like" evidence="5">
    <location>
        <begin position="1742"/>
        <end position="1764"/>
    </location>
</feature>
<feature type="domain" description="Follistatin-like" evidence="5">
    <location>
        <begin position="2111"/>
        <end position="2133"/>
    </location>
</feature>
<feature type="domain" description="Follistatin-like" evidence="5">
    <location>
        <begin position="327"/>
        <end position="347"/>
    </location>
</feature>
<dbReference type="OrthoDB" id="5912264at2759"/>
<dbReference type="InterPro" id="IPR002919">
    <property type="entry name" value="TIL_dom"/>
</dbReference>
<feature type="domain" description="Follistatin-like" evidence="5">
    <location>
        <begin position="421"/>
        <end position="444"/>
    </location>
</feature>
<feature type="domain" description="EGF-like" evidence="4">
    <location>
        <begin position="1276"/>
        <end position="1307"/>
    </location>
</feature>
<feature type="domain" description="Follistatin-like" evidence="5">
    <location>
        <begin position="1957"/>
        <end position="1979"/>
    </location>
</feature>
<feature type="domain" description="Follistatin-like" evidence="5">
    <location>
        <begin position="26"/>
        <end position="48"/>
    </location>
</feature>
<feature type="domain" description="Follistatin-like" evidence="5">
    <location>
        <begin position="3884"/>
        <end position="3906"/>
    </location>
</feature>
<feature type="domain" description="Follistatin-like" evidence="5">
    <location>
        <begin position="4593"/>
        <end position="4615"/>
    </location>
</feature>
<feature type="domain" description="Follistatin-like" evidence="5">
    <location>
        <begin position="4299"/>
        <end position="4321"/>
    </location>
</feature>
<feature type="domain" description="Follistatin-like" evidence="5">
    <location>
        <begin position="447"/>
        <end position="468"/>
    </location>
</feature>
<feature type="domain" description="Follistatin-like" evidence="5">
    <location>
        <begin position="1018"/>
        <end position="1040"/>
    </location>
</feature>
<feature type="domain" description="Follistatin-like" evidence="5">
    <location>
        <begin position="3206"/>
        <end position="3228"/>
    </location>
</feature>
<feature type="domain" description="Follistatin-like" evidence="5">
    <location>
        <begin position="4626"/>
        <end position="4648"/>
    </location>
</feature>
<feature type="domain" description="Follistatin-like" evidence="5">
    <location>
        <begin position="1305"/>
        <end position="1328"/>
    </location>
</feature>
<feature type="domain" description="Follistatin-like" evidence="5">
    <location>
        <begin position="1403"/>
        <end position="1425"/>
    </location>
</feature>
<feature type="domain" description="Follistatin-like" evidence="5">
    <location>
        <begin position="1716"/>
        <end position="1738"/>
    </location>
</feature>
<dbReference type="SMART" id="SM00274">
    <property type="entry name" value="FOLN"/>
    <property type="match status" value="106"/>
</dbReference>
<feature type="domain" description="Follistatin-like" evidence="5">
    <location>
        <begin position="4047"/>
        <end position="4069"/>
    </location>
</feature>
<reference evidence="6" key="1">
    <citation type="submission" date="2020-10" db="EMBL/GenBank/DDBJ databases">
        <authorList>
            <person name="Kikuchi T."/>
        </authorList>
    </citation>
    <scope>NUCLEOTIDE SEQUENCE</scope>
    <source>
        <strain evidence="6">NKZ352</strain>
    </source>
</reference>
<feature type="domain" description="Follistatin-like" evidence="5">
    <location>
        <begin position="4020"/>
        <end position="4042"/>
    </location>
</feature>
<feature type="domain" description="Follistatin-like" evidence="5">
    <location>
        <begin position="3182"/>
        <end position="3202"/>
    </location>
</feature>
<feature type="domain" description="Follistatin-like" evidence="5">
    <location>
        <begin position="2048"/>
        <end position="2070"/>
    </location>
</feature>
<dbReference type="Gene3D" id="2.10.25.10">
    <property type="entry name" value="Laminin"/>
    <property type="match status" value="7"/>
</dbReference>
<evidence type="ECO:0000259" key="4">
    <source>
        <dbReference type="SMART" id="SM00181"/>
    </source>
</evidence>
<feature type="domain" description="Follistatin-like" evidence="5">
    <location>
        <begin position="4073"/>
        <end position="4095"/>
    </location>
</feature>
<feature type="domain" description="EGF-like" evidence="4">
    <location>
        <begin position="1477"/>
        <end position="1517"/>
    </location>
</feature>
<evidence type="ECO:0000256" key="1">
    <source>
        <dbReference type="ARBA" id="ARBA00022900"/>
    </source>
</evidence>
<feature type="domain" description="Follistatin-like" evidence="5">
    <location>
        <begin position="1869"/>
        <end position="1891"/>
    </location>
</feature>
<feature type="domain" description="Follistatin-like" evidence="5">
    <location>
        <begin position="1651"/>
        <end position="1673"/>
    </location>
</feature>
<feature type="domain" description="Follistatin-like" evidence="5">
    <location>
        <begin position="4207"/>
        <end position="4229"/>
    </location>
</feature>
<feature type="domain" description="Follistatin-like" evidence="5">
    <location>
        <begin position="777"/>
        <end position="799"/>
    </location>
</feature>
<feature type="domain" description="Follistatin-like" evidence="5">
    <location>
        <begin position="3100"/>
        <end position="3122"/>
    </location>
</feature>
<feature type="domain" description="Follistatin-like" evidence="5">
    <location>
        <begin position="1895"/>
        <end position="1917"/>
    </location>
</feature>
<feature type="domain" description="Follistatin-like" evidence="5">
    <location>
        <begin position="1495"/>
        <end position="1517"/>
    </location>
</feature>
<feature type="domain" description="Follistatin-like" evidence="5">
    <location>
        <begin position="4655"/>
        <end position="4677"/>
    </location>
</feature>
<feature type="domain" description="Follistatin-like" evidence="5">
    <location>
        <begin position="3023"/>
        <end position="3045"/>
    </location>
</feature>
<feature type="domain" description="Follistatin-like" evidence="5">
    <location>
        <begin position="3542"/>
        <end position="3565"/>
    </location>
</feature>
<feature type="domain" description="Follistatin-like" evidence="5">
    <location>
        <begin position="3489"/>
        <end position="3511"/>
    </location>
</feature>
<feature type="domain" description="EGF-like" evidence="4">
    <location>
        <begin position="214"/>
        <end position="250"/>
    </location>
</feature>
<feature type="domain" description="Follistatin-like" evidence="5">
    <location>
        <begin position="2329"/>
        <end position="2351"/>
    </location>
</feature>
<feature type="domain" description="Follistatin-like" evidence="5">
    <location>
        <begin position="3515"/>
        <end position="3537"/>
    </location>
</feature>
<evidence type="ECO:0000256" key="2">
    <source>
        <dbReference type="SAM" id="MobiDB-lite"/>
    </source>
</evidence>
<feature type="domain" description="Follistatin-like" evidence="5">
    <location>
        <begin position="3938"/>
        <end position="3959"/>
    </location>
</feature>
<feature type="domain" description="Follistatin-like" evidence="5">
    <location>
        <begin position="3441"/>
        <end position="3461"/>
    </location>
</feature>
<feature type="domain" description="Follistatin-like" evidence="5">
    <location>
        <begin position="803"/>
        <end position="827"/>
    </location>
</feature>
<feature type="domain" description="Follistatin-like" evidence="5">
    <location>
        <begin position="2167"/>
        <end position="2189"/>
    </location>
</feature>
<feature type="domain" description="Follistatin-like" evidence="5">
    <location>
        <begin position="2476"/>
        <end position="2498"/>
    </location>
</feature>
<feature type="domain" description="Follistatin-like" evidence="5">
    <location>
        <begin position="3283"/>
        <end position="3305"/>
    </location>
</feature>
<feature type="domain" description="Follistatin-like" evidence="5">
    <location>
        <begin position="676"/>
        <end position="696"/>
    </location>
</feature>
<feature type="domain" description="Follistatin-like" evidence="5">
    <location>
        <begin position="92"/>
        <end position="115"/>
    </location>
</feature>
<feature type="domain" description="Follistatin-like" evidence="5">
    <location>
        <begin position="2022"/>
        <end position="2044"/>
    </location>
</feature>
<feature type="domain" description="EGF-like" evidence="4">
    <location>
        <begin position="1133"/>
        <end position="1173"/>
    </location>
</feature>
<comment type="caution">
    <text evidence="6">The sequence shown here is derived from an EMBL/GenBank/DDBJ whole genome shotgun (WGS) entry which is preliminary data.</text>
</comment>
<feature type="domain" description="Follistatin-like" evidence="5">
    <location>
        <begin position="3465"/>
        <end position="3487"/>
    </location>
</feature>
<feature type="domain" description="Follistatin-like" evidence="5">
    <location>
        <begin position="262"/>
        <end position="285"/>
    </location>
</feature>
<feature type="domain" description="Follistatin-like" evidence="5">
    <location>
        <begin position="4456"/>
        <end position="4481"/>
    </location>
</feature>
<feature type="domain" description="Follistatin-like" evidence="5">
    <location>
        <begin position="2817"/>
        <end position="2839"/>
    </location>
</feature>
<protein>
    <submittedName>
        <fullName evidence="6">Uncharacterized protein</fullName>
    </submittedName>
</protein>
<feature type="domain" description="Follistatin-like" evidence="5">
    <location>
        <begin position="4235"/>
        <end position="4257"/>
    </location>
</feature>
<dbReference type="GO" id="GO:0004867">
    <property type="term" value="F:serine-type endopeptidase inhibitor activity"/>
    <property type="evidence" value="ECO:0007669"/>
    <property type="project" value="UniProtKB-KW"/>
</dbReference>
<feature type="domain" description="Follistatin-like" evidence="5">
    <location>
        <begin position="3335"/>
        <end position="3357"/>
    </location>
</feature>
<feature type="domain" description="Follistatin-like" evidence="5">
    <location>
        <begin position="2583"/>
        <end position="2605"/>
    </location>
</feature>
<feature type="region of interest" description="Disordered" evidence="2">
    <location>
        <begin position="50"/>
        <end position="88"/>
    </location>
</feature>
<feature type="domain" description="Follistatin-like" evidence="5">
    <location>
        <begin position="3802"/>
        <end position="3824"/>
    </location>
</feature>
<feature type="domain" description="Follistatin-like" evidence="5">
    <location>
        <begin position="3571"/>
        <end position="3591"/>
    </location>
</feature>
<feature type="domain" description="Follistatin-like" evidence="5">
    <location>
        <begin position="4713"/>
        <end position="4735"/>
    </location>
</feature>
<feature type="domain" description="EGF-like" evidence="4">
    <location>
        <begin position="1315"/>
        <end position="1361"/>
    </location>
</feature>
<feature type="domain" description="Follistatin-like" evidence="5">
    <location>
        <begin position="2222"/>
        <end position="2244"/>
    </location>
</feature>
<sequence>MGRLIRYLVTAVFLGAALPRGLDGLTCDMLDCPTGFSCVMVNGNPECHEGGTPAPVNPSEGTPPRAVDPTESTPVLVTDPPPTIPPGSEQEKCATIKCEEEFHCVVDTQGSPHCARIRKISNETNTVLTCENTRCVRGTCAVMQSCDQSGCIVAPRCLGRNPCANTVCPPGSECRLMEPLCSTQPCVTYTQCYKPTVEPPQCKANEVATPCYNPCLDRFCSRQNLTCATECSAGCECAEGYFRNAESVCVKQADCPTTKPIDCDAIECPKGFKCKPTEDGPPICIKEGNGNLTCANTLCPEPKICVDAQLCRGKKCFFEPVCVDKNPCDGVECTKGSVCRPVQTHCRRRPCPIVPQCYTPNQDRCGENEVHSKCFTDCTEPRCFESNTPCPGVCKSGCTCKKNFVRNAEGKCVAKNKCVNPCRPGVCPPDTGCIVNSEGKPVCVTTGCNDIQCPPGSRCEIRGGPVCIPTGNGTGNGTDPCENCEAPSTCVTVEYCRKKCTWTKTCLNENPCATLQCPPEDQCKLVVTHCSPKSCLAVAQCGNGTGHQTCGDNEAFSQCANPCLEPKCNQPAEACPLGCKPGCKCVEGFYRNEQNKCVRQSDCPTVPPLTCANVLCPKGFKCEETADGPRCTKAPPTGNPTCANIDCPKGYKCKMVGACFHDGCRKIPTCVKGYDPCSKVHCRKGSVCTLVRTQCYRTPCPIVAQCIVQPGGPSSCPKNEILSDCFSRCSERRCRPLSGVCPLACRKGCTCAPGFFRNNQGTCVRKNQCEGGPGGVSCKTVKCQAGYICREFPNGPRCVKENPCRGNPCGAGKKCIVDTDNGGYTCQPVDPCASSPCPPGQRCEVSSDGSVKCIQEVTCALVDCGPGQECQETDQGPVCVSENNGCKKCKGKQCTEVEMCFGKKCVFVKTCLTHNPCKHAKCGPKQKCRLRVTHCRGSACMIIAMCYGGGDPPTDPTCGTNEVYSRCTSSCLEPKCTQEGGLCPQVCEAGCTCADGYYRDAANKCVRQSQCPPVDPPTCANFTCGDGFKCYDTQFGPVCVKTDPPGEGNLTCDDINCPDGCAMIDFCDPTGSSCVKYPRCLHNGNPCKDVQCAEGSSCHLVRLPCRRRPCPVVPQCVTDEKPPTCGQNEVVSQCFTPCTEQKCIKKRDMCPSVCQVGCTCAVGFFRNPEGKCVSKAECPPQPSCDTVKCSAGYECKMVGGAPTCVKIPEKETCETKKCKEACAYIKTCNVFSFCQYLPTCIHTKPPTCNNIECPKGYTCKIQNGKPTCDETSVEPPCRDHNCPDGKICVSRGYAPICVDPPTDPSCDDLNCPSGQCVMIPHCRKGKCRKMPTCVRNPPTCKQISCPPGYECKIIGNSATCVSVPTPDPTCEDKHCKEACAYIKTCFAKGGCRFLPTCIRTPPNCSTIKCEEGYECQIVDGKPRCVQVTVPPLCETKQCENGTYCVVRGGEAVCDPENHGPSCDDLDCPSGLCVKIPHCRGDVCHNLPTCITKPPSCDDISCPDGYQCKIHGKSATCDPTEPEPTCETLKCPGQCAYIRTCFTRGRCRFLPVCVHQPEKNCDNVDCGDGYKCEMEKGKPTCVSITEPPCADGQTCPHGICVVRHNRPVCIVDPPPTRTCDDLNCPSGQCVMIPHCRNGKCVPQPTCYHKPLPCSQVRCPPGHVCKRVEGVPTCAPITPPPKSCDDLKCTEGCVYVQTCCPFRGCQYVPKCVKNPPPNCEAVQCQPGHTCKLRDGKATCEPEITCKEKRCPPGTVCQIRRNKPVCIRPPTEGCNDLDCPSGQCIYIPYCDGDTCVNRPACVVIPVTCAQIECGPGQQCKVIRGKPRCVDIVEPPPTCEELNCPSGCTYLVTCSPSFGCRYEARCIVVPPLNCTNALCPEGYKCVMKDGDVTCEPTSPCDSQECPDGQFCRVKNGTASCTNPPETCDEITCPNGQCVPKQYCSNTKGCIVIPTCVDIPLTCSEVTCPTGYECREIDGVVRCIPIRPPPLTCEDIECPEKCEYRRRCDRWGRCRYEPTCVDTPTPNCDTVKCAPGYECKITDGKPGCVPVKVCEDLPCQEGQHCEIVNGTATCVTDPEDPDCDDLDCPSGQCVLIPYCYRRQCHRVPTCVTYPPTCDDVTCPPGSECQLIDNSTVCVEIPTPPCKGHPCPFGTVCRVRNGQPTCVTVGPPPCHRVRCPRGYKCKPRGYYGVCVPDPGPPTCDNVRCPPGYVCTIEDGIASCGDPIDCEHKRCRPGWTCSIIDGKPVCSPPVDPCDNHTCPDDTFCRRTPKGPYCFPIIEPCTKATCPAGSVCFVDQDGKPTCQQTGVNCTDYYCPTKCVMRRGQPFCLPPPPGCEKKNCPPGTVCQIVDGKPKCVATCENNNCRPGTVCQIIDGKRRCVTVDPCSNHTCPDNTFCRRTPQGPYCFPNVDPCTSASCSDGQICKVDTTTTAEARKVSAKADEPAKTTCVPPTGENCTDYYCPTKCVVRNRKAVCTLPPPVNCNDKKCKAGSTCAIVNNKPTCVPVDVCTNYTCPDDTFCRRTSQGAYCFPNNPAPCNSSTCPEGTICALDQEGNTICRPKPGENCDKYYCPTECYIYRGRAVCELPPTCDKYRCRPGTACEIVNGNPVCVPVDPCDKKICPGNTYCRRVPGGAFCFPNPDPCTVETCPEGICTVDQEGKTFCVPTGPADNCTTYYCPTECVIRNGRPACLPPPNCERYQCGEGTVCTIVNGKPTCVITCDNVHCPAGTTCDTVNGNPVCVPVDPCKDKQCPDNTYCRRVRGGAFCFPTVDPCTKETCPDGICSVEDGNTKCHPSIGENCTDYYCPTTCVFRNGQAKCTLPPSCDRYSCPPGTVCNLVDGKPTCVITCDNSNCKAGTTCEIVAGERYCVPVDPCKDKQCPDNTYCRRVRGGAFCFPTVEPCTKETCPDGICIVDAESKTSCAPTGGNNCTDYYCPTTCILRNGEPKCTLPPSCDRYQCGPGTVCNLVDGKPTCVITCDNVRCPAGSTCQTDSGNAVCVPIDPCVNKQCPDNTYCRRVPGGAFCFQNPDPCTTDTCPAGICKVDSDNKTSCEPITPGQNCSDYYCPTRCILLNGSPTCLPPPNCNRYNCGPGTVCNMVNGKPTCVLTCDNVRCPPGTTCETVDGNPVCVPIEPCKDKVCPDNTYCRRVPGGAFCFPNPDPCTKDTCPGGICKVDADSKTSCEPITPGQNCSDYYCPTKCVVRKGQPKCTRPITCDNLRCRSGTVCKIVDGKPACVPTCDNNSCREGTTCEIVNGERYCVPVDPCANKQCPENTYCRRVRGGSHCFPNPDPCNSTACPGEICKLDANNNPTCTPFPGENCTTYYCPTGCVIFNGIPNCVLPPSCDRYRCGPGTVCKLIDGKPTCVITCDNVRCPARTSCETENGSPICVPIEPCKDKQCPDNTYCRRVPGGAFCFPNPDPCTKDTCPGGICKVDAENKTSCEPITPGTNCTDYYCPTTCVVRNGRPRCTRPPSCDRHQCPPGTVCTIVDGKPTCVATCENNNCRPGTVCQIINGERTCVPVDPCANHACPDNTFCRRTPGGPYCFPNVDPCTNTSCTDGQICKLDAENKTTCVAPGGEICTDYYCPTKCLPGNGLAVCTLPPRPSCRNFPCPPGSCCRLRDGKPTCITRPKNDCSIYRCLPGTVCVMIDDKPACVPIDVCSNHTCPDNTYCRRTPEGPYCFPNVDPCTSASCSDGQICKLDTTTTAEARTVSAKADEPAKTTCVPPGGQNCTDYYCPTSCLPGNGLAVCTLPPRPSCRNFPCPPGSYCRLRDGKPTCITRPKNDCSIYRCLPGTVCVMIDDKPACVPIDVCSNHTCPDNTYCRRTPEGPYCFPNVDPCTSTSCTDGQICKLDAENKTTCVAPGGQNCTDYYCPTSCLPGNGLAVCTLPPRPSCRNFPCPPGSHCRIRDGKPTCITRPPIDCTTYKCLPGTVCVMVGDQPVCVPIDVCANHTCPDGYCRRTFFGARCFPDFPEPCNKTACPEGTICTLDAENKTICAPTGGHNCTDYFCPTRCTSLNNDAYCAPPKGNPCDRVRCPAGTVCSIVNEKPVCIPIVDPCDGFSCPNGTACRVDSGQPTCTPIDPCDGFSCPNGTACRVNSGQPTCTPIDPCDGFSCPNGTACRVNSGQPTCTPIDPCDGFPCRDGFACRVDSGIPYCAPTGNCSTTTCPEGQFCRETPAGPRCFESPSPCKPNSCPSGTVCILLTDDTFKCMPINGTDCNSYCCPRGFKCKMVNDKPVCEEGPPQPCGNTTCEPPNRCIRRNGESQCVPPTGPGSCEQLNCTSGECAYVLVCIGEACHIEPRCVTGPPPSCDLVKCEDGYECENTRNGPRCVPINPCSTKKCPAGQECRIRRGRPVCVPDREGPVTCDDINCPTRFCVYIRRCFAGVCRRRPYCRIDPPTCRNINCGEGYKCEMVNGKPRCIRIREPTCDELQCPSGLCVRVIVCSGKGRDRECQHSLTCADVNNATCDGTPRLDCGFGYVCKQNGTEATCVKDPLCDGHVCPEGKVCAVFNGRPVCVTVPPHGGPGNGTCDHCPRGLCARIYVNVNGERTRVVKCIDEDPNCDTIQCPRGYVCKSKKTIRPNVLKKKCIVKEGRPRCVDFDDLCRRHRCPPRQHCVVRNGRPECVGGGGPGGPKDPCDDFECRRGQECVVRGGDAVCVDPTGPGSCRNHECKPYQRCVIRDGRPRCIDDDDLPPLCRHHRCRRGERCVVRRGRADCVKDDEDPCQHHECRSDQRCVVRNGAAVCVDLPEIPCGKNETRVECYSACVEKKCDFSGHKVEQPKCPKNCGPGCGCKEGYVRTHKRQCVLPADCPKPPNCV</sequence>
<feature type="domain" description="Follistatin-like" evidence="5">
    <location>
        <begin position="2276"/>
        <end position="2299"/>
    </location>
</feature>
<keyword evidence="7" id="KW-1185">Reference proteome</keyword>
<feature type="domain" description="Follistatin-like" evidence="5">
    <location>
        <begin position="4485"/>
        <end position="4507"/>
    </location>
</feature>
<feature type="domain" description="Follistatin-like" evidence="5">
    <location>
        <begin position="2353"/>
        <end position="2375"/>
    </location>
</feature>
<dbReference type="SUPFAM" id="SSF57567">
    <property type="entry name" value="Serine protease inhibitors"/>
    <property type="match status" value="7"/>
</dbReference>
<feature type="domain" description="Follistatin-like" evidence="5">
    <location>
        <begin position="610"/>
        <end position="632"/>
    </location>
</feature>
<feature type="domain" description="EGF-like" evidence="4">
    <location>
        <begin position="1849"/>
        <end position="1891"/>
    </location>
</feature>
<feature type="domain" description="Follistatin-like" evidence="5">
    <location>
        <begin position="2970"/>
        <end position="2992"/>
    </location>
</feature>
<evidence type="ECO:0000313" key="7">
    <source>
        <dbReference type="Proteomes" id="UP000835052"/>
    </source>
</evidence>
<feature type="domain" description="Follistatin-like" evidence="5">
    <location>
        <begin position="831"/>
        <end position="854"/>
    </location>
</feature>
<feature type="domain" description="Follistatin-like" evidence="5">
    <location>
        <begin position="1432"/>
        <end position="1454"/>
    </location>
</feature>
<dbReference type="EMBL" id="CAJGYM010000022">
    <property type="protein sequence ID" value="CAD6191693.1"/>
    <property type="molecule type" value="Genomic_DNA"/>
</dbReference>
<feature type="domain" description="Follistatin-like" evidence="5">
    <location>
        <begin position="2841"/>
        <end position="2863"/>
    </location>
</feature>
<feature type="domain" description="Follistatin-like" evidence="5">
    <location>
        <begin position="1339"/>
        <end position="1361"/>
    </location>
</feature>
<feature type="domain" description="Follistatin-like" evidence="5">
    <location>
        <begin position="3651"/>
        <end position="3673"/>
    </location>
</feature>
<feature type="domain" description="Follistatin-like" evidence="5">
    <location>
        <begin position="1617"/>
        <end position="1640"/>
    </location>
</feature>
<feature type="domain" description="Follistatin-like" evidence="5">
    <location>
        <begin position="2139"/>
        <end position="2161"/>
    </location>
</feature>
<feature type="domain" description="Follistatin-like" evidence="5">
    <location>
        <begin position="1247"/>
        <end position="1269"/>
    </location>
</feature>
<feature type="domain" description="Follistatin-like" evidence="5">
    <location>
        <begin position="3748"/>
        <end position="3770"/>
    </location>
</feature>
<gene>
    <name evidence="6" type="ORF">CAUJ_LOCUS7612</name>
</gene>
<feature type="domain" description="Follistatin-like" evidence="5">
    <location>
        <begin position="3359"/>
        <end position="3381"/>
    </location>
</feature>
<feature type="domain" description="EGF-like" evidence="4">
    <location>
        <begin position="803"/>
        <end position="844"/>
    </location>
</feature>
<feature type="chain" id="PRO_5035823416" evidence="3">
    <location>
        <begin position="25"/>
        <end position="4807"/>
    </location>
</feature>
<feature type="domain" description="Follistatin-like" evidence="5">
    <location>
        <begin position="858"/>
        <end position="880"/>
    </location>
</feature>
<accession>A0A8S1H7R7</accession>
<feature type="domain" description="Follistatin-like" evidence="5">
    <location>
        <begin position="4151"/>
        <end position="4173"/>
    </location>
</feature>
<dbReference type="InterPro" id="IPR003645">
    <property type="entry name" value="Fol_N"/>
</dbReference>
<feature type="domain" description="Follistatin-like" evidence="5">
    <location>
        <begin position="2946"/>
        <end position="2968"/>
    </location>
</feature>
<feature type="domain" description="Follistatin-like" evidence="5">
    <location>
        <begin position="2379"/>
        <end position="2401"/>
    </location>
</feature>
<feature type="domain" description="Follistatin-like" evidence="5">
    <location>
        <begin position="1804"/>
        <end position="1826"/>
    </location>
</feature>
<feature type="domain" description="Follistatin-like" evidence="5">
    <location>
        <begin position="1051"/>
        <end position="1075"/>
    </location>
</feature>
<keyword evidence="1" id="KW-0722">Serine protease inhibitor</keyword>
<evidence type="ECO:0000256" key="3">
    <source>
        <dbReference type="SAM" id="SignalP"/>
    </source>
</evidence>
<feature type="domain" description="Follistatin-like" evidence="5">
    <location>
        <begin position="4551"/>
        <end position="4588"/>
    </location>
</feature>
<organism evidence="6 7">
    <name type="scientific">Caenorhabditis auriculariae</name>
    <dbReference type="NCBI Taxonomy" id="2777116"/>
    <lineage>
        <taxon>Eukaryota</taxon>
        <taxon>Metazoa</taxon>
        <taxon>Ecdysozoa</taxon>
        <taxon>Nematoda</taxon>
        <taxon>Chromadorea</taxon>
        <taxon>Rhabditida</taxon>
        <taxon>Rhabditina</taxon>
        <taxon>Rhabditomorpha</taxon>
        <taxon>Rhabditoidea</taxon>
        <taxon>Rhabditidae</taxon>
        <taxon>Peloderinae</taxon>
        <taxon>Caenorhabditis</taxon>
    </lineage>
</organism>
<feature type="domain" description="Follistatin-like" evidence="5">
    <location>
        <begin position="3230"/>
        <end position="3252"/>
    </location>
</feature>
<feature type="domain" description="Follistatin-like" evidence="5">
    <location>
        <begin position="3256"/>
        <end position="3278"/>
    </location>
</feature>
<dbReference type="InterPro" id="IPR000742">
    <property type="entry name" value="EGF"/>
</dbReference>
<feature type="domain" description="Follistatin-like" evidence="5">
    <location>
        <begin position="3052"/>
        <end position="3072"/>
    </location>
</feature>
<name>A0A8S1H7R7_9PELO</name>
<feature type="domain" description="Follistatin-like" evidence="5">
    <location>
        <begin position="3625"/>
        <end position="3647"/>
    </location>
</feature>
<feature type="domain" description="Follistatin-like" evidence="5">
    <location>
        <begin position="1276"/>
        <end position="1298"/>
    </location>
</feature>
<keyword evidence="3" id="KW-0732">Signal</keyword>
<feature type="domain" description="Follistatin-like" evidence="5">
    <location>
        <begin position="1559"/>
        <end position="1581"/>
    </location>
</feature>
<proteinExistence type="predicted"/>
<feature type="domain" description="Follistatin-like" evidence="5">
    <location>
        <begin position="4389"/>
        <end position="4411"/>
    </location>
</feature>
<feature type="domain" description="Follistatin-like" evidence="5">
    <location>
        <begin position="3965"/>
        <end position="3988"/>
    </location>
</feature>
<feature type="signal peptide" evidence="3">
    <location>
        <begin position="1"/>
        <end position="24"/>
    </location>
</feature>
<feature type="domain" description="EGF-like" evidence="4">
    <location>
        <begin position="4464"/>
        <end position="4507"/>
    </location>
</feature>
<feature type="domain" description="Follistatin-like" evidence="5">
    <location>
        <begin position="1086"/>
        <end position="1117"/>
    </location>
</feature>
<feature type="domain" description="Follistatin-like" evidence="5">
    <location>
        <begin position="2713"/>
        <end position="2735"/>
    </location>
</feature>
<feature type="domain" description="Follistatin-like" evidence="5">
    <location>
        <begin position="1587"/>
        <end position="1609"/>
    </location>
</feature>
<feature type="domain" description="Follistatin-like" evidence="5">
    <location>
        <begin position="3076"/>
        <end position="3098"/>
    </location>
</feature>
<feature type="domain" description="Follistatin-like" evidence="5">
    <location>
        <begin position="3829"/>
        <end position="3852"/>
    </location>
</feature>
<dbReference type="Proteomes" id="UP000835052">
    <property type="component" value="Unassembled WGS sequence"/>
</dbReference>
<feature type="domain" description="Follistatin-like" evidence="5">
    <location>
        <begin position="2196"/>
        <end position="2218"/>
    </location>
</feature>
<dbReference type="CDD" id="cd19941">
    <property type="entry name" value="TIL"/>
    <property type="match status" value="7"/>
</dbReference>
<dbReference type="InterPro" id="IPR036084">
    <property type="entry name" value="Ser_inhib-like_sf"/>
</dbReference>
<feature type="domain" description="EGF-like" evidence="4">
    <location>
        <begin position="558"/>
        <end position="598"/>
    </location>
</feature>
<keyword evidence="1" id="KW-0646">Protease inhibitor</keyword>
<feature type="domain" description="Follistatin-like" evidence="5">
    <location>
        <begin position="293"/>
        <end position="323"/>
    </location>
</feature>
<feature type="domain" description="Follistatin-like" evidence="5">
    <location>
        <begin position="4125"/>
        <end position="4147"/>
    </location>
</feature>
<feature type="domain" description="EGF-like" evidence="4">
    <location>
        <begin position="1587"/>
        <end position="1635"/>
    </location>
</feature>
<feature type="domain" description="Follistatin-like" evidence="5">
    <location>
        <begin position="4099"/>
        <end position="4121"/>
    </location>
</feature>
<feature type="domain" description="Follistatin-like" evidence="5">
    <location>
        <begin position="4325"/>
        <end position="4347"/>
    </location>
</feature>
<feature type="domain" description="Follistatin-like" evidence="5">
    <location>
        <begin position="2793"/>
        <end position="2813"/>
    </location>
</feature>
<feature type="domain" description="Follistatin-like" evidence="5">
    <location>
        <begin position="641"/>
        <end position="660"/>
    </location>
</feature>
<feature type="domain" description="Follistatin-like" evidence="5">
    <location>
        <begin position="162"/>
        <end position="182"/>
    </location>
</feature>
<feature type="domain" description="EGF-like" evidence="4">
    <location>
        <begin position="1227"/>
        <end position="1269"/>
    </location>
</feature>
<feature type="domain" description="EGF-like" evidence="4">
    <location>
        <begin position="970"/>
        <end position="1006"/>
    </location>
</feature>